<dbReference type="RefSeq" id="WP_073123922.1">
    <property type="nucleotide sequence ID" value="NZ_FRAA01000006.1"/>
</dbReference>
<dbReference type="EMBL" id="FRAA01000006">
    <property type="protein sequence ID" value="SHK59992.1"/>
    <property type="molecule type" value="Genomic_DNA"/>
</dbReference>
<sequence>MKKETYSCVCIDDDRLFLEILSKYIKNLDFLKLEATFTNPMLALNEVDQSKPDIIFIDIDLPEINGFTFIDALDYNPIVIMITSHWEHADTAAKHGIDAFITKPLKGTEQFTDTLFNAIAKR</sequence>
<dbReference type="Gene3D" id="3.40.50.2300">
    <property type="match status" value="1"/>
</dbReference>
<evidence type="ECO:0000256" key="2">
    <source>
        <dbReference type="PROSITE-ProRule" id="PRU00169"/>
    </source>
</evidence>
<dbReference type="GO" id="GO:0000160">
    <property type="term" value="P:phosphorelay signal transduction system"/>
    <property type="evidence" value="ECO:0007669"/>
    <property type="project" value="InterPro"/>
</dbReference>
<organism evidence="4 5">
    <name type="scientific">Reichenbachiella agariperforans</name>
    <dbReference type="NCBI Taxonomy" id="156994"/>
    <lineage>
        <taxon>Bacteria</taxon>
        <taxon>Pseudomonadati</taxon>
        <taxon>Bacteroidota</taxon>
        <taxon>Cytophagia</taxon>
        <taxon>Cytophagales</taxon>
        <taxon>Reichenbachiellaceae</taxon>
        <taxon>Reichenbachiella</taxon>
    </lineage>
</organism>
<evidence type="ECO:0000256" key="1">
    <source>
        <dbReference type="ARBA" id="ARBA00022553"/>
    </source>
</evidence>
<dbReference type="Pfam" id="PF00072">
    <property type="entry name" value="Response_reg"/>
    <property type="match status" value="1"/>
</dbReference>
<protein>
    <submittedName>
        <fullName evidence="4">Response regulator receiver domain-containing protein</fullName>
    </submittedName>
</protein>
<evidence type="ECO:0000259" key="3">
    <source>
        <dbReference type="PROSITE" id="PS50110"/>
    </source>
</evidence>
<keyword evidence="1 2" id="KW-0597">Phosphoprotein</keyword>
<proteinExistence type="predicted"/>
<dbReference type="InterPro" id="IPR050595">
    <property type="entry name" value="Bact_response_regulator"/>
</dbReference>
<dbReference type="SMART" id="SM00448">
    <property type="entry name" value="REC"/>
    <property type="match status" value="1"/>
</dbReference>
<feature type="modified residue" description="4-aspartylphosphate" evidence="2">
    <location>
        <position position="58"/>
    </location>
</feature>
<dbReference type="Proteomes" id="UP000184474">
    <property type="component" value="Unassembled WGS sequence"/>
</dbReference>
<dbReference type="InterPro" id="IPR011006">
    <property type="entry name" value="CheY-like_superfamily"/>
</dbReference>
<gene>
    <name evidence="4" type="ORF">SAMN04488028_106169</name>
</gene>
<dbReference type="SUPFAM" id="SSF52172">
    <property type="entry name" value="CheY-like"/>
    <property type="match status" value="1"/>
</dbReference>
<dbReference type="STRING" id="156994.SAMN04488028_106169"/>
<dbReference type="AlphaFoldDB" id="A0A1M6TSL3"/>
<evidence type="ECO:0000313" key="4">
    <source>
        <dbReference type="EMBL" id="SHK59992.1"/>
    </source>
</evidence>
<accession>A0A1M6TSL3</accession>
<feature type="domain" description="Response regulatory" evidence="3">
    <location>
        <begin position="7"/>
        <end position="118"/>
    </location>
</feature>
<dbReference type="PANTHER" id="PTHR44591:SF3">
    <property type="entry name" value="RESPONSE REGULATORY DOMAIN-CONTAINING PROTEIN"/>
    <property type="match status" value="1"/>
</dbReference>
<dbReference type="PROSITE" id="PS50110">
    <property type="entry name" value="RESPONSE_REGULATORY"/>
    <property type="match status" value="1"/>
</dbReference>
<reference evidence="5" key="1">
    <citation type="submission" date="2016-11" db="EMBL/GenBank/DDBJ databases">
        <authorList>
            <person name="Varghese N."/>
            <person name="Submissions S."/>
        </authorList>
    </citation>
    <scope>NUCLEOTIDE SEQUENCE [LARGE SCALE GENOMIC DNA]</scope>
    <source>
        <strain evidence="5">DSM 26134</strain>
    </source>
</reference>
<keyword evidence="5" id="KW-1185">Reference proteome</keyword>
<name>A0A1M6TSL3_REIAG</name>
<dbReference type="InterPro" id="IPR001789">
    <property type="entry name" value="Sig_transdc_resp-reg_receiver"/>
</dbReference>
<dbReference type="PANTHER" id="PTHR44591">
    <property type="entry name" value="STRESS RESPONSE REGULATOR PROTEIN 1"/>
    <property type="match status" value="1"/>
</dbReference>
<evidence type="ECO:0000313" key="5">
    <source>
        <dbReference type="Proteomes" id="UP000184474"/>
    </source>
</evidence>